<keyword evidence="7" id="KW-0479">Metal-binding</keyword>
<dbReference type="PROSITE" id="PS00435">
    <property type="entry name" value="PEROXIDASE_1"/>
    <property type="match status" value="1"/>
</dbReference>
<protein>
    <recommendedName>
        <fullName evidence="13">Peroxidase</fullName>
        <ecNumber evidence="13">1.11.1.-</ecNumber>
    </recommendedName>
</protein>
<comment type="catalytic activity">
    <reaction evidence="12">
        <text>2 Fe(II)-[cytochrome c] + H2O2 + 2 H(+) = 2 Fe(III)-[cytochrome c] + 2 H2O</text>
        <dbReference type="Rhea" id="RHEA:16581"/>
        <dbReference type="Rhea" id="RHEA-COMP:10350"/>
        <dbReference type="Rhea" id="RHEA-COMP:14399"/>
        <dbReference type="ChEBI" id="CHEBI:15377"/>
        <dbReference type="ChEBI" id="CHEBI:15378"/>
        <dbReference type="ChEBI" id="CHEBI:16240"/>
        <dbReference type="ChEBI" id="CHEBI:29033"/>
        <dbReference type="ChEBI" id="CHEBI:29034"/>
        <dbReference type="EC" id="1.11.1.5"/>
    </reaction>
</comment>
<dbReference type="InterPro" id="IPR002207">
    <property type="entry name" value="Peroxidase_I"/>
</dbReference>
<dbReference type="GO" id="GO:0005759">
    <property type="term" value="C:mitochondrial matrix"/>
    <property type="evidence" value="ECO:0007669"/>
    <property type="project" value="UniProtKB-SubCell"/>
</dbReference>
<gene>
    <name evidence="16" type="ORF">BJ085DRAFT_14121</name>
</gene>
<dbReference type="InterPro" id="IPR010255">
    <property type="entry name" value="Haem_peroxidase_sf"/>
</dbReference>
<dbReference type="STRING" id="215637.A0A4P9ZN96"/>
<evidence type="ECO:0000256" key="5">
    <source>
        <dbReference type="ARBA" id="ARBA00022559"/>
    </source>
</evidence>
<feature type="domain" description="Plant heme peroxidase family profile" evidence="15">
    <location>
        <begin position="103"/>
        <end position="293"/>
    </location>
</feature>
<dbReference type="EMBL" id="ML003406">
    <property type="protein sequence ID" value="RKP34012.1"/>
    <property type="molecule type" value="Genomic_DNA"/>
</dbReference>
<keyword evidence="17" id="KW-1185">Reference proteome</keyword>
<dbReference type="Proteomes" id="UP000268162">
    <property type="component" value="Unassembled WGS sequence"/>
</dbReference>
<evidence type="ECO:0000256" key="14">
    <source>
        <dbReference type="SAM" id="MobiDB-lite"/>
    </source>
</evidence>
<keyword evidence="6" id="KW-0349">Heme</keyword>
<dbReference type="CDD" id="cd00691">
    <property type="entry name" value="ascorbate_peroxidase"/>
    <property type="match status" value="1"/>
</dbReference>
<evidence type="ECO:0000256" key="3">
    <source>
        <dbReference type="ARBA" id="ARBA00004569"/>
    </source>
</evidence>
<comment type="similarity">
    <text evidence="4">Belongs to the peroxidase family. Cytochrome c peroxidase subfamily.</text>
</comment>
<evidence type="ECO:0000256" key="7">
    <source>
        <dbReference type="ARBA" id="ARBA00022723"/>
    </source>
</evidence>
<dbReference type="GO" id="GO:0004130">
    <property type="term" value="F:cytochrome-c peroxidase activity"/>
    <property type="evidence" value="ECO:0007669"/>
    <property type="project" value="UniProtKB-EC"/>
</dbReference>
<keyword evidence="9 13" id="KW-0560">Oxidoreductase</keyword>
<comment type="subcellular location">
    <subcellularLocation>
        <location evidence="3">Mitochondrion intermembrane space</location>
    </subcellularLocation>
    <subcellularLocation>
        <location evidence="2">Mitochondrion matrix</location>
    </subcellularLocation>
</comment>
<dbReference type="Pfam" id="PF00141">
    <property type="entry name" value="peroxidase"/>
    <property type="match status" value="1"/>
</dbReference>
<dbReference type="PROSITE" id="PS00436">
    <property type="entry name" value="PEROXIDASE_2"/>
    <property type="match status" value="1"/>
</dbReference>
<feature type="region of interest" description="Disordered" evidence="14">
    <location>
        <begin position="76"/>
        <end position="96"/>
    </location>
</feature>
<evidence type="ECO:0000313" key="16">
    <source>
        <dbReference type="EMBL" id="RKP34012.1"/>
    </source>
</evidence>
<dbReference type="PROSITE" id="PS50873">
    <property type="entry name" value="PEROXIDASE_4"/>
    <property type="match status" value="1"/>
</dbReference>
<dbReference type="Gene3D" id="1.10.520.10">
    <property type="match status" value="1"/>
</dbReference>
<dbReference type="InterPro" id="IPR044831">
    <property type="entry name" value="Ccp1-like"/>
</dbReference>
<dbReference type="GO" id="GO:0000302">
    <property type="term" value="P:response to reactive oxygen species"/>
    <property type="evidence" value="ECO:0007669"/>
    <property type="project" value="TreeGrafter"/>
</dbReference>
<evidence type="ECO:0000256" key="12">
    <source>
        <dbReference type="ARBA" id="ARBA00049265"/>
    </source>
</evidence>
<dbReference type="FunFam" id="1.10.520.10:FF:000005">
    <property type="entry name" value="Cytochrome c peroxidase"/>
    <property type="match status" value="1"/>
</dbReference>
<dbReference type="Gene3D" id="1.10.420.10">
    <property type="entry name" value="Peroxidase, domain 2"/>
    <property type="match status" value="1"/>
</dbReference>
<keyword evidence="11" id="KW-0496">Mitochondrion</keyword>
<evidence type="ECO:0000256" key="6">
    <source>
        <dbReference type="ARBA" id="ARBA00022617"/>
    </source>
</evidence>
<name>A0A4P9ZN96_9FUNG</name>
<dbReference type="GO" id="GO:0005758">
    <property type="term" value="C:mitochondrial intermembrane space"/>
    <property type="evidence" value="ECO:0007669"/>
    <property type="project" value="UniProtKB-SubCell"/>
</dbReference>
<evidence type="ECO:0000259" key="15">
    <source>
        <dbReference type="PROSITE" id="PS50873"/>
    </source>
</evidence>
<dbReference type="InterPro" id="IPR019794">
    <property type="entry name" value="Peroxidases_AS"/>
</dbReference>
<dbReference type="InterPro" id="IPR002016">
    <property type="entry name" value="Haem_peroxidase"/>
</dbReference>
<dbReference type="SUPFAM" id="SSF48113">
    <property type="entry name" value="Heme-dependent peroxidases"/>
    <property type="match status" value="1"/>
</dbReference>
<keyword evidence="8" id="KW-0809">Transit peptide</keyword>
<reference evidence="17" key="1">
    <citation type="journal article" date="2018" name="Nat. Microbiol.">
        <title>Leveraging single-cell genomics to expand the fungal tree of life.</title>
        <authorList>
            <person name="Ahrendt S.R."/>
            <person name="Quandt C.A."/>
            <person name="Ciobanu D."/>
            <person name="Clum A."/>
            <person name="Salamov A."/>
            <person name="Andreopoulos B."/>
            <person name="Cheng J.F."/>
            <person name="Woyke T."/>
            <person name="Pelin A."/>
            <person name="Henrissat B."/>
            <person name="Reynolds N.K."/>
            <person name="Benny G.L."/>
            <person name="Smith M.E."/>
            <person name="James T.Y."/>
            <person name="Grigoriev I.V."/>
        </authorList>
    </citation>
    <scope>NUCLEOTIDE SEQUENCE [LARGE SCALE GENOMIC DNA]</scope>
    <source>
        <strain evidence="17">RSA 468</strain>
    </source>
</reference>
<evidence type="ECO:0000256" key="13">
    <source>
        <dbReference type="RuleBase" id="RU363051"/>
    </source>
</evidence>
<dbReference type="GO" id="GO:0042744">
    <property type="term" value="P:hydrogen peroxide catabolic process"/>
    <property type="evidence" value="ECO:0007669"/>
    <property type="project" value="TreeGrafter"/>
</dbReference>
<dbReference type="PANTHER" id="PTHR31356:SF58">
    <property type="entry name" value="CYTOCHROME C PEROXIDASE, MITOCHONDRIAL"/>
    <property type="match status" value="1"/>
</dbReference>
<comment type="function">
    <text evidence="1">Destroys radicals which are normally produced within the cells and which are toxic to biological systems.</text>
</comment>
<proteinExistence type="inferred from homology"/>
<evidence type="ECO:0000256" key="4">
    <source>
        <dbReference type="ARBA" id="ARBA00005997"/>
    </source>
</evidence>
<evidence type="ECO:0000313" key="17">
    <source>
        <dbReference type="Proteomes" id="UP000268162"/>
    </source>
</evidence>
<dbReference type="EC" id="1.11.1.-" evidence="13"/>
<dbReference type="GO" id="GO:0034599">
    <property type="term" value="P:cellular response to oxidative stress"/>
    <property type="evidence" value="ECO:0007669"/>
    <property type="project" value="InterPro"/>
</dbReference>
<dbReference type="InterPro" id="IPR019793">
    <property type="entry name" value="Peroxidases_heam-ligand_BS"/>
</dbReference>
<dbReference type="PRINTS" id="PR00459">
    <property type="entry name" value="ASPEROXIDASE"/>
</dbReference>
<evidence type="ECO:0000256" key="2">
    <source>
        <dbReference type="ARBA" id="ARBA00004305"/>
    </source>
</evidence>
<evidence type="ECO:0000256" key="9">
    <source>
        <dbReference type="ARBA" id="ARBA00023002"/>
    </source>
</evidence>
<keyword evidence="5 13" id="KW-0575">Peroxidase</keyword>
<sequence>MYAPQNNVIPYTKDKVDDIKVESQQKSAHAPWKNIDYQAVYNDIAALLDKDAEDYDDGSFGPIILRLAWHASGTYDKKDHSGGSNGATMRFSPESNHGANRGLEVARHKLELIKQKYPDLSYADLWTLAGVVAVQELGGPQITWRPGRSDATVNKCTPDGRLPDASQKQDHVRDVFYRMGFNDQEIVALVGAHALGRCHRERSGYDGPWTFSPISFTNDYFNQLLNQNWVIKKWDGPQQFVDKDTGSIMMLPADMSLKEDPEFRKYVELYAKDEERFFADFAKAFKKLIELGVDFPNDSPSLTFKPL</sequence>
<evidence type="ECO:0000256" key="10">
    <source>
        <dbReference type="ARBA" id="ARBA00023004"/>
    </source>
</evidence>
<keyword evidence="10" id="KW-0408">Iron</keyword>
<accession>A0A4P9ZN96</accession>
<evidence type="ECO:0000256" key="8">
    <source>
        <dbReference type="ARBA" id="ARBA00022946"/>
    </source>
</evidence>
<organism evidence="16 17">
    <name type="scientific">Dimargaris cristalligena</name>
    <dbReference type="NCBI Taxonomy" id="215637"/>
    <lineage>
        <taxon>Eukaryota</taxon>
        <taxon>Fungi</taxon>
        <taxon>Fungi incertae sedis</taxon>
        <taxon>Zoopagomycota</taxon>
        <taxon>Kickxellomycotina</taxon>
        <taxon>Dimargaritomycetes</taxon>
        <taxon>Dimargaritales</taxon>
        <taxon>Dimargaritaceae</taxon>
        <taxon>Dimargaris</taxon>
    </lineage>
</organism>
<dbReference type="PRINTS" id="PR00458">
    <property type="entry name" value="PEROXIDASE"/>
</dbReference>
<dbReference type="PANTHER" id="PTHR31356">
    <property type="entry name" value="THYLAKOID LUMENAL 29 KDA PROTEIN, CHLOROPLASTIC-RELATED"/>
    <property type="match status" value="1"/>
</dbReference>
<dbReference type="FunFam" id="1.10.420.10:FF:000009">
    <property type="entry name" value="Ascorbate peroxidase"/>
    <property type="match status" value="1"/>
</dbReference>
<evidence type="ECO:0000256" key="1">
    <source>
        <dbReference type="ARBA" id="ARBA00003917"/>
    </source>
</evidence>
<dbReference type="GO" id="GO:0046872">
    <property type="term" value="F:metal ion binding"/>
    <property type="evidence" value="ECO:0007669"/>
    <property type="project" value="UniProtKB-UniRule"/>
</dbReference>
<dbReference type="AlphaFoldDB" id="A0A4P9ZN96"/>
<dbReference type="GO" id="GO:0020037">
    <property type="term" value="F:heme binding"/>
    <property type="evidence" value="ECO:0007669"/>
    <property type="project" value="UniProtKB-UniRule"/>
</dbReference>
<evidence type="ECO:0000256" key="11">
    <source>
        <dbReference type="ARBA" id="ARBA00023128"/>
    </source>
</evidence>